<dbReference type="AlphaFoldDB" id="A0AA86S969"/>
<evidence type="ECO:0000313" key="2">
    <source>
        <dbReference type="EMBL" id="CAJ1932474.1"/>
    </source>
</evidence>
<protein>
    <submittedName>
        <fullName evidence="2">Uncharacterized protein</fullName>
    </submittedName>
</protein>
<evidence type="ECO:0000256" key="1">
    <source>
        <dbReference type="SAM" id="MobiDB-lite"/>
    </source>
</evidence>
<dbReference type="Proteomes" id="UP001189624">
    <property type="component" value="Chromosome 2"/>
</dbReference>
<accession>A0AA86S969</accession>
<organism evidence="2 3">
    <name type="scientific">Sphenostylis stenocarpa</name>
    <dbReference type="NCBI Taxonomy" id="92480"/>
    <lineage>
        <taxon>Eukaryota</taxon>
        <taxon>Viridiplantae</taxon>
        <taxon>Streptophyta</taxon>
        <taxon>Embryophyta</taxon>
        <taxon>Tracheophyta</taxon>
        <taxon>Spermatophyta</taxon>
        <taxon>Magnoliopsida</taxon>
        <taxon>eudicotyledons</taxon>
        <taxon>Gunneridae</taxon>
        <taxon>Pentapetalae</taxon>
        <taxon>rosids</taxon>
        <taxon>fabids</taxon>
        <taxon>Fabales</taxon>
        <taxon>Fabaceae</taxon>
        <taxon>Papilionoideae</taxon>
        <taxon>50 kb inversion clade</taxon>
        <taxon>NPAAA clade</taxon>
        <taxon>indigoferoid/millettioid clade</taxon>
        <taxon>Phaseoleae</taxon>
        <taxon>Sphenostylis</taxon>
    </lineage>
</organism>
<keyword evidence="3" id="KW-1185">Reference proteome</keyword>
<name>A0AA86S969_9FABA</name>
<proteinExistence type="predicted"/>
<dbReference type="Gramene" id="rna-AYBTSS11_LOCUS5836">
    <property type="protein sequence ID" value="CAJ1932474.1"/>
    <property type="gene ID" value="gene-AYBTSS11_LOCUS5836"/>
</dbReference>
<reference evidence="2" key="1">
    <citation type="submission" date="2023-10" db="EMBL/GenBank/DDBJ databases">
        <authorList>
            <person name="Domelevo Entfellner J.-B."/>
        </authorList>
    </citation>
    <scope>NUCLEOTIDE SEQUENCE</scope>
</reference>
<gene>
    <name evidence="2" type="ORF">AYBTSS11_LOCUS5836</name>
</gene>
<sequence>MMGRWLDSLEKAIYGVHIHEEAHIGFTCVLGYTGNARSTLLHSCAWTYQFVLGPDNSFEGQHPLVSVDETRRQTKQPVPLDTSQQR</sequence>
<dbReference type="EMBL" id="OY731399">
    <property type="protein sequence ID" value="CAJ1932474.1"/>
    <property type="molecule type" value="Genomic_DNA"/>
</dbReference>
<feature type="region of interest" description="Disordered" evidence="1">
    <location>
        <begin position="62"/>
        <end position="86"/>
    </location>
</feature>
<evidence type="ECO:0000313" key="3">
    <source>
        <dbReference type="Proteomes" id="UP001189624"/>
    </source>
</evidence>